<protein>
    <submittedName>
        <fullName evidence="12">General transcription factor IIH subunit</fullName>
    </submittedName>
</protein>
<dbReference type="GO" id="GO:0005675">
    <property type="term" value="C:transcription factor TFIIH holo complex"/>
    <property type="evidence" value="ECO:0007669"/>
    <property type="project" value="UniProtKB-UniRule"/>
</dbReference>
<keyword evidence="4 11" id="KW-0227">DNA damage</keyword>
<keyword evidence="6 11" id="KW-0862">Zinc</keyword>
<dbReference type="Proteomes" id="UP000078348">
    <property type="component" value="Unassembled WGS sequence"/>
</dbReference>
<evidence type="ECO:0000256" key="10">
    <source>
        <dbReference type="ARBA" id="ARBA00023242"/>
    </source>
</evidence>
<comment type="similarity">
    <text evidence="2 11">Belongs to the TFB4 family.</text>
</comment>
<gene>
    <name evidence="12" type="ORF">AV274_0955</name>
</gene>
<keyword evidence="13" id="KW-1185">Reference proteome</keyword>
<keyword evidence="10 11" id="KW-0539">Nucleus</keyword>
<dbReference type="GO" id="GO:0000439">
    <property type="term" value="C:transcription factor TFIIH core complex"/>
    <property type="evidence" value="ECO:0007669"/>
    <property type="project" value="UniProtKB-UniRule"/>
</dbReference>
<evidence type="ECO:0000256" key="8">
    <source>
        <dbReference type="ARBA" id="ARBA00023163"/>
    </source>
</evidence>
<dbReference type="GO" id="GO:0006289">
    <property type="term" value="P:nucleotide-excision repair"/>
    <property type="evidence" value="ECO:0007669"/>
    <property type="project" value="UniProtKB-UniRule"/>
</dbReference>
<comment type="caution">
    <text evidence="12">The sequence shown here is derived from an EMBL/GenBank/DDBJ whole genome shotgun (WGS) entry which is preliminary data.</text>
</comment>
<dbReference type="Gene3D" id="3.40.50.410">
    <property type="entry name" value="von Willebrand factor, type A domain"/>
    <property type="match status" value="1"/>
</dbReference>
<keyword evidence="3 11" id="KW-0479">Metal-binding</keyword>
<evidence type="ECO:0000313" key="13">
    <source>
        <dbReference type="Proteomes" id="UP000078348"/>
    </source>
</evidence>
<evidence type="ECO:0000256" key="11">
    <source>
        <dbReference type="RuleBase" id="RU368090"/>
    </source>
</evidence>
<name>A0A196SN96_BLAHN</name>
<keyword evidence="7 11" id="KW-0805">Transcription regulation</keyword>
<evidence type="ECO:0000256" key="4">
    <source>
        <dbReference type="ARBA" id="ARBA00022763"/>
    </source>
</evidence>
<comment type="subcellular location">
    <subcellularLocation>
        <location evidence="1 11">Nucleus</location>
    </subcellularLocation>
</comment>
<evidence type="ECO:0000256" key="2">
    <source>
        <dbReference type="ARBA" id="ARBA00005273"/>
    </source>
</evidence>
<dbReference type="EMBL" id="LXWW01000035">
    <property type="protein sequence ID" value="OAO17329.1"/>
    <property type="molecule type" value="Genomic_DNA"/>
</dbReference>
<dbReference type="InterPro" id="IPR004600">
    <property type="entry name" value="TFIIH_Tfb4/GTF2H3"/>
</dbReference>
<accession>A0A196SN96</accession>
<dbReference type="PANTHER" id="PTHR12831">
    <property type="entry name" value="TRANSCRIPTION INITIATION FACTOR IIH TFIIH , POLYPEPTIDE 3-RELATED"/>
    <property type="match status" value="1"/>
</dbReference>
<dbReference type="Pfam" id="PF03850">
    <property type="entry name" value="Tfb4"/>
    <property type="match status" value="1"/>
</dbReference>
<evidence type="ECO:0000256" key="7">
    <source>
        <dbReference type="ARBA" id="ARBA00023015"/>
    </source>
</evidence>
<keyword evidence="5 11" id="KW-0863">Zinc-finger</keyword>
<dbReference type="AlphaFoldDB" id="A0A196SN96"/>
<dbReference type="GO" id="GO:0006355">
    <property type="term" value="P:regulation of DNA-templated transcription"/>
    <property type="evidence" value="ECO:0007669"/>
    <property type="project" value="InterPro"/>
</dbReference>
<organism evidence="12 13">
    <name type="scientific">Blastocystis sp. subtype 1 (strain ATCC 50177 / NandII)</name>
    <dbReference type="NCBI Taxonomy" id="478820"/>
    <lineage>
        <taxon>Eukaryota</taxon>
        <taxon>Sar</taxon>
        <taxon>Stramenopiles</taxon>
        <taxon>Bigyra</taxon>
        <taxon>Opalozoa</taxon>
        <taxon>Opalinata</taxon>
        <taxon>Blastocystidae</taxon>
        <taxon>Blastocystis</taxon>
    </lineage>
</organism>
<keyword evidence="9 11" id="KW-0234">DNA repair</keyword>
<evidence type="ECO:0000256" key="6">
    <source>
        <dbReference type="ARBA" id="ARBA00022833"/>
    </source>
</evidence>
<dbReference type="InterPro" id="IPR036465">
    <property type="entry name" value="vWFA_dom_sf"/>
</dbReference>
<reference evidence="12 13" key="1">
    <citation type="submission" date="2016-05" db="EMBL/GenBank/DDBJ databases">
        <title>Nuclear genome of Blastocystis sp. subtype 1 NandII.</title>
        <authorList>
            <person name="Gentekaki E."/>
            <person name="Curtis B."/>
            <person name="Stairs C."/>
            <person name="Eme L."/>
            <person name="Herman E."/>
            <person name="Klimes V."/>
            <person name="Arias M.C."/>
            <person name="Elias M."/>
            <person name="Hilliou F."/>
            <person name="Klute M."/>
            <person name="Malik S.-B."/>
            <person name="Pightling A."/>
            <person name="Rachubinski R."/>
            <person name="Salas D."/>
            <person name="Schlacht A."/>
            <person name="Suga H."/>
            <person name="Archibald J."/>
            <person name="Ball S.G."/>
            <person name="Clark G."/>
            <person name="Dacks J."/>
            <person name="Van Der Giezen M."/>
            <person name="Tsaousis A."/>
            <person name="Roger A."/>
        </authorList>
    </citation>
    <scope>NUCLEOTIDE SEQUENCE [LARGE SCALE GENOMIC DNA]</scope>
    <source>
        <strain evidence="13">ATCC 50177 / NandII</strain>
    </source>
</reference>
<dbReference type="OrthoDB" id="17307at2759"/>
<evidence type="ECO:0000256" key="5">
    <source>
        <dbReference type="ARBA" id="ARBA00022771"/>
    </source>
</evidence>
<dbReference type="GO" id="GO:0008270">
    <property type="term" value="F:zinc ion binding"/>
    <property type="evidence" value="ECO:0007669"/>
    <property type="project" value="UniProtKB-KW"/>
</dbReference>
<evidence type="ECO:0000256" key="3">
    <source>
        <dbReference type="ARBA" id="ARBA00022723"/>
    </source>
</evidence>
<evidence type="ECO:0000256" key="1">
    <source>
        <dbReference type="ARBA" id="ARBA00004123"/>
    </source>
</evidence>
<dbReference type="PANTHER" id="PTHR12831:SF0">
    <property type="entry name" value="GENERAL TRANSCRIPTION FACTOR IIH SUBUNIT 3"/>
    <property type="match status" value="1"/>
</dbReference>
<proteinExistence type="inferred from homology"/>
<dbReference type="STRING" id="478820.A0A196SN96"/>
<keyword evidence="8 11" id="KW-0804">Transcription</keyword>
<sequence length="266" mass="30401">MHIVSDGTLLSVLLDLNTDSWILRERASKDPTIVFEEFFEAFLSFITTFLMQNHHNQLVVTIYGVEQPKVIFPVFKGDIAQNIVAHSQQISVVNRHLHDTILNQMKQVSTKHCSLDACFSRTLCFLNKYANKDIKKRFLFFNITENPIVSFMNFMNSVFCYKKSCPIDICQLHANHSSFLERASSLTDGMYVRAISSKSLYGLLTYYFLGEVGVRKEMLLPHDVITTSVPCSCHGKPIENGQAYICTVCLSILCQRYDKCPIHTLH</sequence>
<evidence type="ECO:0000256" key="9">
    <source>
        <dbReference type="ARBA" id="ARBA00023204"/>
    </source>
</evidence>
<evidence type="ECO:0000313" key="12">
    <source>
        <dbReference type="EMBL" id="OAO17329.1"/>
    </source>
</evidence>